<reference evidence="1" key="3">
    <citation type="journal article" date="2017" name="Nature">
        <title>Genome sequence of the progenitor of the wheat D genome Aegilops tauschii.</title>
        <authorList>
            <person name="Luo M.C."/>
            <person name="Gu Y.Q."/>
            <person name="Puiu D."/>
            <person name="Wang H."/>
            <person name="Twardziok S.O."/>
            <person name="Deal K.R."/>
            <person name="Huo N."/>
            <person name="Zhu T."/>
            <person name="Wang L."/>
            <person name="Wang Y."/>
            <person name="McGuire P.E."/>
            <person name="Liu S."/>
            <person name="Long H."/>
            <person name="Ramasamy R.K."/>
            <person name="Rodriguez J.C."/>
            <person name="Van S.L."/>
            <person name="Yuan L."/>
            <person name="Wang Z."/>
            <person name="Xia Z."/>
            <person name="Xiao L."/>
            <person name="Anderson O.D."/>
            <person name="Ouyang S."/>
            <person name="Liang Y."/>
            <person name="Zimin A.V."/>
            <person name="Pertea G."/>
            <person name="Qi P."/>
            <person name="Bennetzen J.L."/>
            <person name="Dai X."/>
            <person name="Dawson M.W."/>
            <person name="Muller H.G."/>
            <person name="Kugler K."/>
            <person name="Rivarola-Duarte L."/>
            <person name="Spannagl M."/>
            <person name="Mayer K.F.X."/>
            <person name="Lu F.H."/>
            <person name="Bevan M.W."/>
            <person name="Leroy P."/>
            <person name="Li P."/>
            <person name="You F.M."/>
            <person name="Sun Q."/>
            <person name="Liu Z."/>
            <person name="Lyons E."/>
            <person name="Wicker T."/>
            <person name="Salzberg S.L."/>
            <person name="Devos K.M."/>
            <person name="Dvorak J."/>
        </authorList>
    </citation>
    <scope>NUCLEOTIDE SEQUENCE [LARGE SCALE GENOMIC DNA]</scope>
    <source>
        <strain evidence="1">cv. AL8/78</strain>
    </source>
</reference>
<dbReference type="Proteomes" id="UP000015105">
    <property type="component" value="Chromosome 3D"/>
</dbReference>
<accession>A0A453EU13</accession>
<proteinExistence type="predicted"/>
<dbReference type="EnsemblPlants" id="AET3Gv20460000.4">
    <property type="protein sequence ID" value="AET3Gv20460000.4"/>
    <property type="gene ID" value="AET3Gv20460000"/>
</dbReference>
<keyword evidence="2" id="KW-1185">Reference proteome</keyword>
<sequence length="95" mass="10749">ETHALFSSEDCQGNIEFEGWIMQRRIIGINKRNVQTGGKCMYLIECSYVFPGVPNARISEAQGFKPVILQGSSLKNSLQVNWLPQWMFLAQKAIS</sequence>
<reference evidence="2" key="2">
    <citation type="journal article" date="2017" name="Nat. Plants">
        <title>The Aegilops tauschii genome reveals multiple impacts of transposons.</title>
        <authorList>
            <person name="Zhao G."/>
            <person name="Zou C."/>
            <person name="Li K."/>
            <person name="Wang K."/>
            <person name="Li T."/>
            <person name="Gao L."/>
            <person name="Zhang X."/>
            <person name="Wang H."/>
            <person name="Yang Z."/>
            <person name="Liu X."/>
            <person name="Jiang W."/>
            <person name="Mao L."/>
            <person name="Kong X."/>
            <person name="Jiao Y."/>
            <person name="Jia J."/>
        </authorList>
    </citation>
    <scope>NUCLEOTIDE SEQUENCE [LARGE SCALE GENOMIC DNA]</scope>
    <source>
        <strain evidence="2">cv. AL8/78</strain>
    </source>
</reference>
<dbReference type="Gramene" id="AET3Gv20460000.4">
    <property type="protein sequence ID" value="AET3Gv20460000.4"/>
    <property type="gene ID" value="AET3Gv20460000"/>
</dbReference>
<name>A0A453EU13_AEGTS</name>
<evidence type="ECO:0000313" key="2">
    <source>
        <dbReference type="Proteomes" id="UP000015105"/>
    </source>
</evidence>
<organism evidence="1 2">
    <name type="scientific">Aegilops tauschii subsp. strangulata</name>
    <name type="common">Goatgrass</name>
    <dbReference type="NCBI Taxonomy" id="200361"/>
    <lineage>
        <taxon>Eukaryota</taxon>
        <taxon>Viridiplantae</taxon>
        <taxon>Streptophyta</taxon>
        <taxon>Embryophyta</taxon>
        <taxon>Tracheophyta</taxon>
        <taxon>Spermatophyta</taxon>
        <taxon>Magnoliopsida</taxon>
        <taxon>Liliopsida</taxon>
        <taxon>Poales</taxon>
        <taxon>Poaceae</taxon>
        <taxon>BOP clade</taxon>
        <taxon>Pooideae</taxon>
        <taxon>Triticodae</taxon>
        <taxon>Triticeae</taxon>
        <taxon>Triticinae</taxon>
        <taxon>Aegilops</taxon>
    </lineage>
</organism>
<evidence type="ECO:0000313" key="1">
    <source>
        <dbReference type="EnsemblPlants" id="AET3Gv20460000.4"/>
    </source>
</evidence>
<reference evidence="1" key="4">
    <citation type="submission" date="2019-03" db="UniProtKB">
        <authorList>
            <consortium name="EnsemblPlants"/>
        </authorList>
    </citation>
    <scope>IDENTIFICATION</scope>
</reference>
<reference evidence="2" key="1">
    <citation type="journal article" date="2014" name="Science">
        <title>Ancient hybridizations among the ancestral genomes of bread wheat.</title>
        <authorList>
            <consortium name="International Wheat Genome Sequencing Consortium,"/>
            <person name="Marcussen T."/>
            <person name="Sandve S.R."/>
            <person name="Heier L."/>
            <person name="Spannagl M."/>
            <person name="Pfeifer M."/>
            <person name="Jakobsen K.S."/>
            <person name="Wulff B.B."/>
            <person name="Steuernagel B."/>
            <person name="Mayer K.F."/>
            <person name="Olsen O.A."/>
        </authorList>
    </citation>
    <scope>NUCLEOTIDE SEQUENCE [LARGE SCALE GENOMIC DNA]</scope>
    <source>
        <strain evidence="2">cv. AL8/78</strain>
    </source>
</reference>
<protein>
    <submittedName>
        <fullName evidence="1">Uncharacterized protein</fullName>
    </submittedName>
</protein>
<reference evidence="1" key="5">
    <citation type="journal article" date="2021" name="G3 (Bethesda)">
        <title>Aegilops tauschii genome assembly Aet v5.0 features greater sequence contiguity and improved annotation.</title>
        <authorList>
            <person name="Wang L."/>
            <person name="Zhu T."/>
            <person name="Rodriguez J.C."/>
            <person name="Deal K.R."/>
            <person name="Dubcovsky J."/>
            <person name="McGuire P.E."/>
            <person name="Lux T."/>
            <person name="Spannagl M."/>
            <person name="Mayer K.F.X."/>
            <person name="Baldrich P."/>
            <person name="Meyers B.C."/>
            <person name="Huo N."/>
            <person name="Gu Y.Q."/>
            <person name="Zhou H."/>
            <person name="Devos K.M."/>
            <person name="Bennetzen J.L."/>
            <person name="Unver T."/>
            <person name="Budak H."/>
            <person name="Gulick P.J."/>
            <person name="Galiba G."/>
            <person name="Kalapos B."/>
            <person name="Nelson D.R."/>
            <person name="Li P."/>
            <person name="You F.M."/>
            <person name="Luo M.C."/>
            <person name="Dvorak J."/>
        </authorList>
    </citation>
    <scope>NUCLEOTIDE SEQUENCE [LARGE SCALE GENOMIC DNA]</scope>
    <source>
        <strain evidence="1">cv. AL8/78</strain>
    </source>
</reference>
<dbReference type="AlphaFoldDB" id="A0A453EU13"/>